<dbReference type="KEGG" id="nai:NECAME_01905"/>
<name>W2TKJ4_NECAM</name>
<keyword evidence="2" id="KW-1185">Reference proteome</keyword>
<dbReference type="EMBL" id="KI658411">
    <property type="protein sequence ID" value="ETN82620.1"/>
    <property type="molecule type" value="Genomic_DNA"/>
</dbReference>
<dbReference type="InterPro" id="IPR011009">
    <property type="entry name" value="Kinase-like_dom_sf"/>
</dbReference>
<reference evidence="2" key="1">
    <citation type="journal article" date="2014" name="Nat. Genet.">
        <title>Genome of the human hookworm Necator americanus.</title>
        <authorList>
            <person name="Tang Y.T."/>
            <person name="Gao X."/>
            <person name="Rosa B.A."/>
            <person name="Abubucker S."/>
            <person name="Hallsworth-Pepin K."/>
            <person name="Martin J."/>
            <person name="Tyagi R."/>
            <person name="Heizer E."/>
            <person name="Zhang X."/>
            <person name="Bhonagiri-Palsikar V."/>
            <person name="Minx P."/>
            <person name="Warren W.C."/>
            <person name="Wang Q."/>
            <person name="Zhan B."/>
            <person name="Hotez P.J."/>
            <person name="Sternberg P.W."/>
            <person name="Dougall A."/>
            <person name="Gaze S.T."/>
            <person name="Mulvenna J."/>
            <person name="Sotillo J."/>
            <person name="Ranganathan S."/>
            <person name="Rabelo E.M."/>
            <person name="Wilson R.K."/>
            <person name="Felgner P.L."/>
            <person name="Bethony J."/>
            <person name="Hawdon J.M."/>
            <person name="Gasser R.B."/>
            <person name="Loukas A."/>
            <person name="Mitreva M."/>
        </authorList>
    </citation>
    <scope>NUCLEOTIDE SEQUENCE [LARGE SCALE GENOMIC DNA]</scope>
</reference>
<accession>W2TKJ4</accession>
<evidence type="ECO:0000313" key="1">
    <source>
        <dbReference type="EMBL" id="ETN82620.1"/>
    </source>
</evidence>
<gene>
    <name evidence="1" type="ORF">NECAME_01905</name>
</gene>
<dbReference type="SUPFAM" id="SSF56112">
    <property type="entry name" value="Protein kinase-like (PK-like)"/>
    <property type="match status" value="1"/>
</dbReference>
<proteinExistence type="predicted"/>
<dbReference type="Proteomes" id="UP000053676">
    <property type="component" value="Unassembled WGS sequence"/>
</dbReference>
<protein>
    <recommendedName>
        <fullName evidence="3">Protein kinase domain-containing protein</fullName>
    </recommendedName>
</protein>
<evidence type="ECO:0008006" key="3">
    <source>
        <dbReference type="Google" id="ProtNLM"/>
    </source>
</evidence>
<dbReference type="OrthoDB" id="1890790at2759"/>
<evidence type="ECO:0000313" key="2">
    <source>
        <dbReference type="Proteomes" id="UP000053676"/>
    </source>
</evidence>
<sequence length="297" mass="34071">MLAFQLENDAFDKSRVQQFVYKNNVGSSVVAGPFGVIFFSNNTQRIAPFSLAYINDSGYNFITKLDVDRDYASGKEDHCLNLNLTGTNLHLREDIPACGFKGEMCDQTGKHIESMQMPWAIAYSTLKFIDLDISAHGSQQLSILSLNEHMETKSSRKSRDQLPSPNYRDILKELKTSQVKMRDFLRTRQLARINQTYVLVETISLKERLVFYKHDVDLLLKGLDYIHNSPIGYHGSLTAGHCLIDSHWILKAADMWSFGTILFEILFRRKYVDVEDYYDCELLSIDFPPAHNVYGDD</sequence>
<organism evidence="1 2">
    <name type="scientific">Necator americanus</name>
    <name type="common">Human hookworm</name>
    <dbReference type="NCBI Taxonomy" id="51031"/>
    <lineage>
        <taxon>Eukaryota</taxon>
        <taxon>Metazoa</taxon>
        <taxon>Ecdysozoa</taxon>
        <taxon>Nematoda</taxon>
        <taxon>Chromadorea</taxon>
        <taxon>Rhabditida</taxon>
        <taxon>Rhabditina</taxon>
        <taxon>Rhabditomorpha</taxon>
        <taxon>Strongyloidea</taxon>
        <taxon>Ancylostomatidae</taxon>
        <taxon>Bunostominae</taxon>
        <taxon>Necator</taxon>
    </lineage>
</organism>
<dbReference type="AlphaFoldDB" id="W2TKJ4"/>
<dbReference type="Gene3D" id="1.10.510.10">
    <property type="entry name" value="Transferase(Phosphotransferase) domain 1"/>
    <property type="match status" value="1"/>
</dbReference>